<keyword evidence="2" id="KW-1185">Reference proteome</keyword>
<organism evidence="1 2">
    <name type="scientific">Geobacillus subterraneus</name>
    <dbReference type="NCBI Taxonomy" id="129338"/>
    <lineage>
        <taxon>Bacteria</taxon>
        <taxon>Bacillati</taxon>
        <taxon>Bacillota</taxon>
        <taxon>Bacilli</taxon>
        <taxon>Bacillales</taxon>
        <taxon>Anoxybacillaceae</taxon>
        <taxon>Geobacillus</taxon>
    </lineage>
</organism>
<dbReference type="InterPro" id="IPR026988">
    <property type="entry name" value="YaaC-like"/>
</dbReference>
<reference evidence="2" key="1">
    <citation type="journal article" date="2020" name="Microbiol. Resour. Announc.">
        <title>Complete Genome Sequence of Geobacillus sp. Strain E55-1, Isolated from Mine Geyser in Japan.</title>
        <authorList>
            <person name="Miyazaki K."/>
            <person name="Hase E."/>
            <person name="Tokito N."/>
        </authorList>
    </citation>
    <scope>NUCLEOTIDE SEQUENCE [LARGE SCALE GENOMIC DNA]</scope>
    <source>
        <strain evidence="2">E55-1</strain>
    </source>
</reference>
<evidence type="ECO:0000313" key="1">
    <source>
        <dbReference type="EMBL" id="BBW98062.1"/>
    </source>
</evidence>
<name>A0A679FN76_9BACL</name>
<dbReference type="Proteomes" id="UP000501421">
    <property type="component" value="Chromosome"/>
</dbReference>
<dbReference type="Pfam" id="PF14175">
    <property type="entry name" value="YaaC"/>
    <property type="match status" value="1"/>
</dbReference>
<protein>
    <recommendedName>
        <fullName evidence="3">YaaC</fullName>
    </recommendedName>
</protein>
<gene>
    <name evidence="1" type="ORF">GsuE55_28950</name>
</gene>
<proteinExistence type="predicted"/>
<evidence type="ECO:0000313" key="2">
    <source>
        <dbReference type="Proteomes" id="UP000501421"/>
    </source>
</evidence>
<evidence type="ECO:0008006" key="3">
    <source>
        <dbReference type="Google" id="ProtNLM"/>
    </source>
</evidence>
<sequence>MFGNNNKQPRLSVFQSADTARQFLQQCYKQLHREDAVQRSYTNCYPFLYYLEHGQNFYATAQQAPLSIKPVLLFYGMVQLLKACLLTVDPDYPESTSVLAHGVSARKRKKQGYEFLDDEVKVQKNGLFTHFSEKMFHVKQEAGEKFRMGALLQRIGELHDTFFLLSGRKKQLSLPVVHTVSPPMVAIPKAILDYYHMPLTRFLQYLREEGQGKAITFVNEEGEWLRFQLTAPLSPVGEGPFFFQLDGTYRIAVKKEKIFLLPEIHAHYLLLYNLSMISRYETEWWCELLHSYPSKAYIFIVEFLTVSAKKVPWLVNEYLMQKWNSCSADA</sequence>
<dbReference type="RefSeq" id="WP_033018347.1">
    <property type="nucleotide sequence ID" value="NZ_AP022557.1"/>
</dbReference>
<dbReference type="AlphaFoldDB" id="A0A679FN76"/>
<dbReference type="EMBL" id="AP022557">
    <property type="protein sequence ID" value="BBW98062.1"/>
    <property type="molecule type" value="Genomic_DNA"/>
</dbReference>
<accession>A0A679FN76</accession>